<organism evidence="1 2">
    <name type="scientific">Pelomicrobium methylotrophicum</name>
    <dbReference type="NCBI Taxonomy" id="2602750"/>
    <lineage>
        <taxon>Bacteria</taxon>
        <taxon>Pseudomonadati</taxon>
        <taxon>Pseudomonadota</taxon>
        <taxon>Hydrogenophilia</taxon>
        <taxon>Hydrogenophilia incertae sedis</taxon>
        <taxon>Pelomicrobium</taxon>
    </lineage>
</organism>
<accession>A0A5C7EX91</accession>
<dbReference type="AlphaFoldDB" id="A0A5C7EX91"/>
<gene>
    <name evidence="1" type="ORF">FR698_01070</name>
</gene>
<sequence>MDRQRLQRWLALWDEVRPRAKRKPNRSDWEAAIERFIAALKRDLAGEPLSWWQRICLLHALQKELARRGVPGEALRPLVLAIILNVYLAGSR</sequence>
<reference evidence="1 2" key="1">
    <citation type="submission" date="2019-08" db="EMBL/GenBank/DDBJ databases">
        <title>Pelomicrobium methylotrophicum gen. nov., sp. nov. a moderately thermophilic, facultatively anaerobic, lithoautotrophic and methylotrophic bacterium isolated from a terrestrial mud volcano.</title>
        <authorList>
            <person name="Slobodkina G.B."/>
            <person name="Merkel A.Y."/>
            <person name="Slobodkin A.I."/>
        </authorList>
    </citation>
    <scope>NUCLEOTIDE SEQUENCE [LARGE SCALE GENOMIC DNA]</scope>
    <source>
        <strain evidence="1 2">SM250</strain>
    </source>
</reference>
<dbReference type="EMBL" id="VPFL01000001">
    <property type="protein sequence ID" value="TXF13729.1"/>
    <property type="molecule type" value="Genomic_DNA"/>
</dbReference>
<name>A0A5C7EX91_9PROT</name>
<proteinExistence type="predicted"/>
<protein>
    <submittedName>
        <fullName evidence="1">Uncharacterized protein</fullName>
    </submittedName>
</protein>
<evidence type="ECO:0000313" key="1">
    <source>
        <dbReference type="EMBL" id="TXF13729.1"/>
    </source>
</evidence>
<evidence type="ECO:0000313" key="2">
    <source>
        <dbReference type="Proteomes" id="UP000321201"/>
    </source>
</evidence>
<comment type="caution">
    <text evidence="1">The sequence shown here is derived from an EMBL/GenBank/DDBJ whole genome shotgun (WGS) entry which is preliminary data.</text>
</comment>
<dbReference type="Proteomes" id="UP000321201">
    <property type="component" value="Unassembled WGS sequence"/>
</dbReference>
<keyword evidence="2" id="KW-1185">Reference proteome</keyword>
<dbReference type="InParanoid" id="A0A5C7EX91"/>
<dbReference type="RefSeq" id="WP_147798314.1">
    <property type="nucleotide sequence ID" value="NZ_VPFL01000001.1"/>
</dbReference>